<dbReference type="Gene3D" id="4.10.240.10">
    <property type="entry name" value="Zn(2)-C6 fungal-type DNA-binding domain"/>
    <property type="match status" value="1"/>
</dbReference>
<dbReference type="GO" id="GO:0005634">
    <property type="term" value="C:nucleus"/>
    <property type="evidence" value="ECO:0007669"/>
    <property type="project" value="UniProtKB-SubCell"/>
</dbReference>
<evidence type="ECO:0000313" key="7">
    <source>
        <dbReference type="Proteomes" id="UP000275385"/>
    </source>
</evidence>
<dbReference type="GO" id="GO:0000981">
    <property type="term" value="F:DNA-binding transcription factor activity, RNA polymerase II-specific"/>
    <property type="evidence" value="ECO:0007669"/>
    <property type="project" value="InterPro"/>
</dbReference>
<feature type="domain" description="Zn(2)-C6 fungal-type" evidence="5">
    <location>
        <begin position="37"/>
        <end position="66"/>
    </location>
</feature>
<evidence type="ECO:0000259" key="5">
    <source>
        <dbReference type="PROSITE" id="PS50048"/>
    </source>
</evidence>
<dbReference type="STRING" id="177199.A0A420YDR9"/>
<dbReference type="InterPro" id="IPR007219">
    <property type="entry name" value="XnlR_reg_dom"/>
</dbReference>
<dbReference type="PANTHER" id="PTHR31001">
    <property type="entry name" value="UNCHARACTERIZED TRANSCRIPTIONAL REGULATORY PROTEIN"/>
    <property type="match status" value="1"/>
</dbReference>
<evidence type="ECO:0000256" key="1">
    <source>
        <dbReference type="ARBA" id="ARBA00004123"/>
    </source>
</evidence>
<dbReference type="AlphaFoldDB" id="A0A420YDR9"/>
<dbReference type="SMART" id="SM00906">
    <property type="entry name" value="Fungal_trans"/>
    <property type="match status" value="1"/>
</dbReference>
<dbReference type="CDD" id="cd12148">
    <property type="entry name" value="fungal_TF_MHR"/>
    <property type="match status" value="1"/>
</dbReference>
<evidence type="ECO:0000256" key="3">
    <source>
        <dbReference type="ARBA" id="ARBA00023242"/>
    </source>
</evidence>
<keyword evidence="3" id="KW-0539">Nucleus</keyword>
<reference evidence="6 7" key="1">
    <citation type="submission" date="2018-08" db="EMBL/GenBank/DDBJ databases">
        <title>Draft genome of the lignicolous fungus Coniochaeta pulveracea.</title>
        <authorList>
            <person name="Borstlap C.J."/>
            <person name="De Witt R.N."/>
            <person name="Botha A."/>
            <person name="Volschenk H."/>
        </authorList>
    </citation>
    <scope>NUCLEOTIDE SEQUENCE [LARGE SCALE GENOMIC DNA]</scope>
    <source>
        <strain evidence="6 7">CAB683</strain>
    </source>
</reference>
<dbReference type="PROSITE" id="PS00463">
    <property type="entry name" value="ZN2_CY6_FUNGAL_1"/>
    <property type="match status" value="1"/>
</dbReference>
<feature type="compositionally biased region" description="Polar residues" evidence="4">
    <location>
        <begin position="1"/>
        <end position="10"/>
    </location>
</feature>
<dbReference type="GO" id="GO:0008270">
    <property type="term" value="F:zinc ion binding"/>
    <property type="evidence" value="ECO:0007669"/>
    <property type="project" value="InterPro"/>
</dbReference>
<comment type="caution">
    <text evidence="6">The sequence shown here is derived from an EMBL/GenBank/DDBJ whole genome shotgun (WGS) entry which is preliminary data.</text>
</comment>
<organism evidence="6 7">
    <name type="scientific">Coniochaeta pulveracea</name>
    <dbReference type="NCBI Taxonomy" id="177199"/>
    <lineage>
        <taxon>Eukaryota</taxon>
        <taxon>Fungi</taxon>
        <taxon>Dikarya</taxon>
        <taxon>Ascomycota</taxon>
        <taxon>Pezizomycotina</taxon>
        <taxon>Sordariomycetes</taxon>
        <taxon>Sordariomycetidae</taxon>
        <taxon>Coniochaetales</taxon>
        <taxon>Coniochaetaceae</taxon>
        <taxon>Coniochaeta</taxon>
    </lineage>
</organism>
<dbReference type="Proteomes" id="UP000275385">
    <property type="component" value="Unassembled WGS sequence"/>
</dbReference>
<dbReference type="OrthoDB" id="435881at2759"/>
<dbReference type="PROSITE" id="PS50048">
    <property type="entry name" value="ZN2_CY6_FUNGAL_2"/>
    <property type="match status" value="1"/>
</dbReference>
<sequence length="679" mass="75712">MTTNSLTSGVPPTPAMADSPVMSRLLSTSEPRKSIIACVHCSRRKVRCDHQNPCSACVKHRVKCEYQQRRQPQQRASRHTLTAEVKALTEKVKRLELLLQEHDIDPKAPPETPGSAQSHSPDQVAPAVEEETQPNAASTVGTEPGGTVSRAQLVHGQGAYTFVNNSLMSSVHEELGDIPNHSKTSSVTAASDDNIRPVPGGLVFGSLSRSSRPSHPPPHLVGQLWSIFKENVDPLTKVVHVPTMTIGIRRAMENPETIPEDMEALVFAVYNTAIMSLSPQDCERLLGKRRATLLEEYASATAAALLRADFMGTTDLAVLQALILHLLSVRDLYEPRIVWSLMGVASRVAQRMGLDQDGTCLGLSTFETEMRRRVWWMLKTLDSQTAERCGLSEFQVCDLAPNRTQLPSNINDNQLDPEDLSPLLLESDTLTDMLFVRVRYKLASLHTTSHTKFLLQGNSSSQWEEYLASEKGRAELESSVNDFERSLKSEVFGFCDPSEPLQLLTMLMGQSAINTIRLLAHHPRRWDSLDSTPPEERQMIWEICISLLKQNNMLQTNPLLKRFAWQAPVVMQWRALIHVLNTLRVSPVTEKAEDVWGLIGSIYSNNPAMINDMQPLHVAVASLCLKAYDARVAAMKHQDLRDLTDPKRNQIPLWSHHHLLTPLKKTSVTRTRAVHGGVL</sequence>
<dbReference type="EMBL" id="QVQW01000016">
    <property type="protein sequence ID" value="RKU46069.1"/>
    <property type="molecule type" value="Genomic_DNA"/>
</dbReference>
<keyword evidence="7" id="KW-1185">Reference proteome</keyword>
<dbReference type="InterPro" id="IPR001138">
    <property type="entry name" value="Zn2Cys6_DnaBD"/>
</dbReference>
<dbReference type="InterPro" id="IPR036864">
    <property type="entry name" value="Zn2-C6_fun-type_DNA-bd_sf"/>
</dbReference>
<dbReference type="PANTHER" id="PTHR31001:SF85">
    <property type="entry name" value="ZN(II)2CYS6 TRANSCRIPTION FACTOR (EUROFUNG)"/>
    <property type="match status" value="1"/>
</dbReference>
<dbReference type="GO" id="GO:0006351">
    <property type="term" value="P:DNA-templated transcription"/>
    <property type="evidence" value="ECO:0007669"/>
    <property type="project" value="InterPro"/>
</dbReference>
<protein>
    <recommendedName>
        <fullName evidence="5">Zn(2)-C6 fungal-type domain-containing protein</fullName>
    </recommendedName>
</protein>
<evidence type="ECO:0000256" key="4">
    <source>
        <dbReference type="SAM" id="MobiDB-lite"/>
    </source>
</evidence>
<keyword evidence="2" id="KW-0479">Metal-binding</keyword>
<evidence type="ECO:0000313" key="6">
    <source>
        <dbReference type="EMBL" id="RKU46069.1"/>
    </source>
</evidence>
<dbReference type="Pfam" id="PF00172">
    <property type="entry name" value="Zn_clus"/>
    <property type="match status" value="1"/>
</dbReference>
<dbReference type="Pfam" id="PF04082">
    <property type="entry name" value="Fungal_trans"/>
    <property type="match status" value="1"/>
</dbReference>
<name>A0A420YDR9_9PEZI</name>
<dbReference type="GO" id="GO:0003677">
    <property type="term" value="F:DNA binding"/>
    <property type="evidence" value="ECO:0007669"/>
    <property type="project" value="InterPro"/>
</dbReference>
<proteinExistence type="predicted"/>
<accession>A0A420YDR9</accession>
<dbReference type="SMART" id="SM00066">
    <property type="entry name" value="GAL4"/>
    <property type="match status" value="1"/>
</dbReference>
<feature type="region of interest" description="Disordered" evidence="4">
    <location>
        <begin position="104"/>
        <end position="148"/>
    </location>
</feature>
<gene>
    <name evidence="6" type="ORF">DL546_003777</name>
</gene>
<dbReference type="CDD" id="cd00067">
    <property type="entry name" value="GAL4"/>
    <property type="match status" value="1"/>
</dbReference>
<dbReference type="SUPFAM" id="SSF57701">
    <property type="entry name" value="Zn2/Cys6 DNA-binding domain"/>
    <property type="match status" value="1"/>
</dbReference>
<feature type="region of interest" description="Disordered" evidence="4">
    <location>
        <begin position="1"/>
        <end position="20"/>
    </location>
</feature>
<dbReference type="InterPro" id="IPR050613">
    <property type="entry name" value="Sec_Metabolite_Reg"/>
</dbReference>
<comment type="subcellular location">
    <subcellularLocation>
        <location evidence="1">Nucleus</location>
    </subcellularLocation>
</comment>
<evidence type="ECO:0000256" key="2">
    <source>
        <dbReference type="ARBA" id="ARBA00022723"/>
    </source>
</evidence>